<gene>
    <name evidence="1 4" type="primary">sfsA</name>
    <name evidence="4" type="ORF">GWO12_03240</name>
</gene>
<sequence>MKLPGPLHPATFLSRPNRFLTEVELDGRVVEAHLPDPGRLRELLVPGARVWVRPEAGPNRKTGFTLTLVEKDGEKVSVVTTLPNQLTAEALEAGRIQELVDWEVAAREHSWGRSRFDFLLARGDERMLLEVKSVTLLDRRRALFPDAVTARGARHVTELAAARAAGYDAAVLFVVQRRDAESVTAARAIDPAFADALIAARGSGVRMLGYRCRVTLDEAAITGPIPVAID</sequence>
<dbReference type="Pfam" id="PF17746">
    <property type="entry name" value="SfsA_N"/>
    <property type="match status" value="1"/>
</dbReference>
<comment type="caution">
    <text evidence="4">The sequence shown here is derived from an EMBL/GenBank/DDBJ whole genome shotgun (WGS) entry which is preliminary data.</text>
</comment>
<dbReference type="Pfam" id="PF03749">
    <property type="entry name" value="SfsA"/>
    <property type="match status" value="1"/>
</dbReference>
<dbReference type="InterPro" id="IPR040452">
    <property type="entry name" value="SfsA_C"/>
</dbReference>
<dbReference type="PANTHER" id="PTHR30545:SF2">
    <property type="entry name" value="SUGAR FERMENTATION STIMULATION PROTEIN A"/>
    <property type="match status" value="1"/>
</dbReference>
<evidence type="ECO:0000313" key="4">
    <source>
        <dbReference type="EMBL" id="NIR74114.1"/>
    </source>
</evidence>
<protein>
    <recommendedName>
        <fullName evidence="1">Sugar fermentation stimulation protein homolog</fullName>
    </recommendedName>
</protein>
<evidence type="ECO:0000313" key="5">
    <source>
        <dbReference type="Proteomes" id="UP000702544"/>
    </source>
</evidence>
<accession>A0AAE5CCF6</accession>
<organism evidence="4 5">
    <name type="scientific">Candidatus Kutchimonas denitrificans</name>
    <dbReference type="NCBI Taxonomy" id="3056748"/>
    <lineage>
        <taxon>Bacteria</taxon>
        <taxon>Pseudomonadati</taxon>
        <taxon>Gemmatimonadota</taxon>
        <taxon>Gemmatimonadia</taxon>
        <taxon>Candidatus Palauibacterales</taxon>
        <taxon>Candidatus Palauibacteraceae</taxon>
        <taxon>Candidatus Kutchimonas</taxon>
    </lineage>
</organism>
<dbReference type="Gene3D" id="2.40.50.580">
    <property type="match status" value="1"/>
</dbReference>
<evidence type="ECO:0000256" key="1">
    <source>
        <dbReference type="HAMAP-Rule" id="MF_00095"/>
    </source>
</evidence>
<dbReference type="Gene3D" id="3.40.1350.60">
    <property type="match status" value="1"/>
</dbReference>
<evidence type="ECO:0000259" key="2">
    <source>
        <dbReference type="Pfam" id="PF03749"/>
    </source>
</evidence>
<dbReference type="InterPro" id="IPR005224">
    <property type="entry name" value="SfsA"/>
</dbReference>
<dbReference type="HAMAP" id="MF_00095">
    <property type="entry name" value="SfsA"/>
    <property type="match status" value="1"/>
</dbReference>
<feature type="domain" description="SfsA N-terminal OB" evidence="3">
    <location>
        <begin position="13"/>
        <end position="78"/>
    </location>
</feature>
<dbReference type="AlphaFoldDB" id="A0AAE5CCF6"/>
<dbReference type="GO" id="GO:0003677">
    <property type="term" value="F:DNA binding"/>
    <property type="evidence" value="ECO:0007669"/>
    <property type="project" value="InterPro"/>
</dbReference>
<name>A0AAE5CCF6_9BACT</name>
<evidence type="ECO:0000259" key="3">
    <source>
        <dbReference type="Pfam" id="PF17746"/>
    </source>
</evidence>
<dbReference type="PANTHER" id="PTHR30545">
    <property type="entry name" value="SUGAR FERMENTATION STIMULATION PROTEIN A"/>
    <property type="match status" value="1"/>
</dbReference>
<proteinExistence type="inferred from homology"/>
<dbReference type="EMBL" id="JAACAK010000026">
    <property type="protein sequence ID" value="NIR74114.1"/>
    <property type="molecule type" value="Genomic_DNA"/>
</dbReference>
<dbReference type="Proteomes" id="UP000702544">
    <property type="component" value="Unassembled WGS sequence"/>
</dbReference>
<dbReference type="InterPro" id="IPR041465">
    <property type="entry name" value="SfsA_N"/>
</dbReference>
<comment type="similarity">
    <text evidence="1">Belongs to the SfsA family.</text>
</comment>
<dbReference type="NCBIfam" id="TIGR00230">
    <property type="entry name" value="sfsA"/>
    <property type="match status" value="1"/>
</dbReference>
<reference evidence="4 5" key="1">
    <citation type="submission" date="2020-01" db="EMBL/GenBank/DDBJ databases">
        <title>Genomes assembled from Gulf of Kutch pelagic sediment metagenomes.</title>
        <authorList>
            <person name="Chandrashekar M."/>
            <person name="Mahajan M.S."/>
            <person name="Dave K.J."/>
            <person name="Vatsa P."/>
            <person name="Nathani N.M."/>
        </authorList>
    </citation>
    <scope>NUCLEOTIDE SEQUENCE [LARGE SCALE GENOMIC DNA]</scope>
    <source>
        <strain evidence="4">KS3-K002</strain>
    </source>
</reference>
<feature type="domain" description="Sugar fermentation stimulation protein C-terminal" evidence="2">
    <location>
        <begin position="82"/>
        <end position="217"/>
    </location>
</feature>
<dbReference type="CDD" id="cd22359">
    <property type="entry name" value="SfsA-like_bacterial"/>
    <property type="match status" value="1"/>
</dbReference>